<dbReference type="Proteomes" id="UP001062846">
    <property type="component" value="Chromosome 1"/>
</dbReference>
<comment type="caution">
    <text evidence="1">The sequence shown here is derived from an EMBL/GenBank/DDBJ whole genome shotgun (WGS) entry which is preliminary data.</text>
</comment>
<proteinExistence type="predicted"/>
<organism evidence="1 2">
    <name type="scientific">Rhododendron molle</name>
    <name type="common">Chinese azalea</name>
    <name type="synonym">Azalea mollis</name>
    <dbReference type="NCBI Taxonomy" id="49168"/>
    <lineage>
        <taxon>Eukaryota</taxon>
        <taxon>Viridiplantae</taxon>
        <taxon>Streptophyta</taxon>
        <taxon>Embryophyta</taxon>
        <taxon>Tracheophyta</taxon>
        <taxon>Spermatophyta</taxon>
        <taxon>Magnoliopsida</taxon>
        <taxon>eudicotyledons</taxon>
        <taxon>Gunneridae</taxon>
        <taxon>Pentapetalae</taxon>
        <taxon>asterids</taxon>
        <taxon>Ericales</taxon>
        <taxon>Ericaceae</taxon>
        <taxon>Ericoideae</taxon>
        <taxon>Rhodoreae</taxon>
        <taxon>Rhododendron</taxon>
    </lineage>
</organism>
<name>A0ACC0Q8V9_RHOML</name>
<dbReference type="EMBL" id="CM046388">
    <property type="protein sequence ID" value="KAI8573876.1"/>
    <property type="molecule type" value="Genomic_DNA"/>
</dbReference>
<evidence type="ECO:0000313" key="1">
    <source>
        <dbReference type="EMBL" id="KAI8573876.1"/>
    </source>
</evidence>
<accession>A0ACC0Q8V9</accession>
<protein>
    <submittedName>
        <fullName evidence="1">Uncharacterized protein</fullName>
    </submittedName>
</protein>
<gene>
    <name evidence="1" type="ORF">RHMOL_Rhmol01G0309500</name>
</gene>
<reference evidence="1" key="1">
    <citation type="submission" date="2022-02" db="EMBL/GenBank/DDBJ databases">
        <title>Plant Genome Project.</title>
        <authorList>
            <person name="Zhang R.-G."/>
        </authorList>
    </citation>
    <scope>NUCLEOTIDE SEQUENCE</scope>
    <source>
        <strain evidence="1">AT1</strain>
    </source>
</reference>
<evidence type="ECO:0000313" key="2">
    <source>
        <dbReference type="Proteomes" id="UP001062846"/>
    </source>
</evidence>
<keyword evidence="2" id="KW-1185">Reference proteome</keyword>
<sequence length="194" mass="21696">MHNKSLEDHLFIREVSPLSWMARLRIARDAARGLAHLHEEKDFQIIFRDLKTSSILLDENFNAKFSDFGPARQGPAAGLSHISTTSVVGTAGYAAPKYIQTGRLTAKSDVWSFGVVLYVLITGRRAVEKNMPRNEQKLLDWNMGLVLEFLAVLGHFLYYWDKSCSSNGLHLFAVALKIGGKFSPLHYAGNLQCS</sequence>